<keyword evidence="3" id="KW-1185">Reference proteome</keyword>
<reference evidence="2 3" key="1">
    <citation type="journal article" date="2019" name="Int. J. Syst. Evol. Microbiol.">
        <title>The Global Catalogue of Microorganisms (GCM) 10K type strain sequencing project: providing services to taxonomists for standard genome sequencing and annotation.</title>
        <authorList>
            <consortium name="The Broad Institute Genomics Platform"/>
            <consortium name="The Broad Institute Genome Sequencing Center for Infectious Disease"/>
            <person name="Wu L."/>
            <person name="Ma J."/>
        </authorList>
    </citation>
    <scope>NUCLEOTIDE SEQUENCE [LARGE SCALE GENOMIC DNA]</scope>
    <source>
        <strain evidence="2 3">JCM 9933</strain>
    </source>
</reference>
<gene>
    <name evidence="2" type="ORF">GCM10009416_42780</name>
</gene>
<evidence type="ECO:0000313" key="2">
    <source>
        <dbReference type="EMBL" id="GAA0600203.1"/>
    </source>
</evidence>
<feature type="transmembrane region" description="Helical" evidence="1">
    <location>
        <begin position="34"/>
        <end position="50"/>
    </location>
</feature>
<dbReference type="RefSeq" id="WP_343897451.1">
    <property type="nucleotide sequence ID" value="NZ_BAAAFZ010000072.1"/>
</dbReference>
<accession>A0ABN1FY60</accession>
<keyword evidence="1" id="KW-0472">Membrane</keyword>
<protein>
    <recommendedName>
        <fullName evidence="4">DUF2933 domain-containing protein</fullName>
    </recommendedName>
</protein>
<evidence type="ECO:0000313" key="3">
    <source>
        <dbReference type="Proteomes" id="UP001501588"/>
    </source>
</evidence>
<feature type="transmembrane region" description="Helical" evidence="1">
    <location>
        <begin position="6"/>
        <end position="22"/>
    </location>
</feature>
<dbReference type="Proteomes" id="UP001501588">
    <property type="component" value="Unassembled WGS sequence"/>
</dbReference>
<keyword evidence="1" id="KW-0812">Transmembrane</keyword>
<evidence type="ECO:0000256" key="1">
    <source>
        <dbReference type="SAM" id="Phobius"/>
    </source>
</evidence>
<organism evidence="2 3">
    <name type="scientific">Craurococcus roseus</name>
    <dbReference type="NCBI Taxonomy" id="77585"/>
    <lineage>
        <taxon>Bacteria</taxon>
        <taxon>Pseudomonadati</taxon>
        <taxon>Pseudomonadota</taxon>
        <taxon>Alphaproteobacteria</taxon>
        <taxon>Acetobacterales</taxon>
        <taxon>Acetobacteraceae</taxon>
        <taxon>Craurococcus</taxon>
    </lineage>
</organism>
<keyword evidence="1" id="KW-1133">Transmembrane helix</keyword>
<dbReference type="EMBL" id="BAAAFZ010000072">
    <property type="protein sequence ID" value="GAA0600203.1"/>
    <property type="molecule type" value="Genomic_DNA"/>
</dbReference>
<evidence type="ECO:0008006" key="4">
    <source>
        <dbReference type="Google" id="ProtNLM"/>
    </source>
</evidence>
<comment type="caution">
    <text evidence="2">The sequence shown here is derived from an EMBL/GenBank/DDBJ whole genome shotgun (WGS) entry which is preliminary data.</text>
</comment>
<proteinExistence type="predicted"/>
<sequence length="72" mass="7809">MPFPVKLGLSVVVTLVIIAAFFHQRALGHEGPQWALLFLAPFMLVALWIFPEVTRKPVDGAPAAGDTRPKGT</sequence>
<name>A0ABN1FY60_9PROT</name>